<evidence type="ECO:0000313" key="3">
    <source>
        <dbReference type="Proteomes" id="UP000243579"/>
    </source>
</evidence>
<feature type="compositionally biased region" description="Polar residues" evidence="1">
    <location>
        <begin position="246"/>
        <end position="259"/>
    </location>
</feature>
<dbReference type="PANTHER" id="PTHR45023">
    <property type="match status" value="1"/>
</dbReference>
<comment type="caution">
    <text evidence="2">The sequence shown here is derived from an EMBL/GenBank/DDBJ whole genome shotgun (WGS) entry which is preliminary data.</text>
</comment>
<evidence type="ECO:0000256" key="1">
    <source>
        <dbReference type="SAM" id="MobiDB-lite"/>
    </source>
</evidence>
<dbReference type="AlphaFoldDB" id="A0A1V9YLL9"/>
<dbReference type="OrthoDB" id="128686at2759"/>
<name>A0A1V9YLL9_ACHHY</name>
<keyword evidence="3" id="KW-1185">Reference proteome</keyword>
<evidence type="ECO:0008006" key="4">
    <source>
        <dbReference type="Google" id="ProtNLM"/>
    </source>
</evidence>
<accession>A0A1V9YLL9</accession>
<feature type="region of interest" description="Disordered" evidence="1">
    <location>
        <begin position="137"/>
        <end position="156"/>
    </location>
</feature>
<dbReference type="EMBL" id="JNBR01001494">
    <property type="protein sequence ID" value="OQR86602.1"/>
    <property type="molecule type" value="Genomic_DNA"/>
</dbReference>
<gene>
    <name evidence="2" type="ORF">ACHHYP_10372</name>
</gene>
<organism evidence="2 3">
    <name type="scientific">Achlya hypogyna</name>
    <name type="common">Oomycete</name>
    <name type="synonym">Protoachlya hypogyna</name>
    <dbReference type="NCBI Taxonomy" id="1202772"/>
    <lineage>
        <taxon>Eukaryota</taxon>
        <taxon>Sar</taxon>
        <taxon>Stramenopiles</taxon>
        <taxon>Oomycota</taxon>
        <taxon>Saprolegniomycetes</taxon>
        <taxon>Saprolegniales</taxon>
        <taxon>Achlyaceae</taxon>
        <taxon>Achlya</taxon>
    </lineage>
</organism>
<dbReference type="Proteomes" id="UP000243579">
    <property type="component" value="Unassembled WGS sequence"/>
</dbReference>
<reference evidence="2 3" key="1">
    <citation type="journal article" date="2014" name="Genome Biol. Evol.">
        <title>The secreted proteins of Achlya hypogyna and Thraustotheca clavata identify the ancestral oomycete secretome and reveal gene acquisitions by horizontal gene transfer.</title>
        <authorList>
            <person name="Misner I."/>
            <person name="Blouin N."/>
            <person name="Leonard G."/>
            <person name="Richards T.A."/>
            <person name="Lane C.E."/>
        </authorList>
    </citation>
    <scope>NUCLEOTIDE SEQUENCE [LARGE SCALE GENOMIC DNA]</scope>
    <source>
        <strain evidence="2 3">ATCC 48635</strain>
    </source>
</reference>
<proteinExistence type="predicted"/>
<feature type="region of interest" description="Disordered" evidence="1">
    <location>
        <begin position="243"/>
        <end position="266"/>
    </location>
</feature>
<sequence length="266" mass="29716">MEAVVIVSTDPAVGTDQSGAVYWEKVHHHYKTKIPSSTRSVTALQARWDNPLQKHINKSVGILSSVLREYHSGWQLQDYMLHAKTKFQETNKGKPFKFESLYLIVKNLPKYSIDIHTVDSKVKTALGLDADTGDNGNISLDTAPRPTVGKKKAKGIKMERDYSDAKRPKLIAASESLHRISEADEAKYKLLKDAMMVSFFSSCPDGPQKTKFFALMAEKFIREIDSNQGELQIMTKPEISDEVESLANNTQSDAQSTPELDNVAIV</sequence>
<evidence type="ECO:0000313" key="2">
    <source>
        <dbReference type="EMBL" id="OQR86602.1"/>
    </source>
</evidence>
<protein>
    <recommendedName>
        <fullName evidence="4">No apical meristem-associated C-terminal domain-containing protein</fullName>
    </recommendedName>
</protein>
<dbReference type="PANTHER" id="PTHR45023:SF4">
    <property type="entry name" value="GLYCINE-RICH PROTEIN-RELATED"/>
    <property type="match status" value="1"/>
</dbReference>